<keyword evidence="6 7" id="KW-0472">Membrane</keyword>
<evidence type="ECO:0000313" key="9">
    <source>
        <dbReference type="EMBL" id="OGE41105.1"/>
    </source>
</evidence>
<gene>
    <name evidence="9" type="ORF">A3D25_01025</name>
</gene>
<evidence type="ECO:0000256" key="3">
    <source>
        <dbReference type="ARBA" id="ARBA00022475"/>
    </source>
</evidence>
<evidence type="ECO:0000313" key="10">
    <source>
        <dbReference type="Proteomes" id="UP000177328"/>
    </source>
</evidence>
<dbReference type="Gene3D" id="1.20.1250.20">
    <property type="entry name" value="MFS general substrate transporter like domains"/>
    <property type="match status" value="1"/>
</dbReference>
<keyword evidence="2" id="KW-0813">Transport</keyword>
<dbReference type="InterPro" id="IPR020846">
    <property type="entry name" value="MFS_dom"/>
</dbReference>
<comment type="subcellular location">
    <subcellularLocation>
        <location evidence="1">Cell membrane</location>
        <topology evidence="1">Multi-pass membrane protein</topology>
    </subcellularLocation>
</comment>
<dbReference type="EMBL" id="MFDD01000002">
    <property type="protein sequence ID" value="OGE41105.1"/>
    <property type="molecule type" value="Genomic_DNA"/>
</dbReference>
<feature type="transmembrane region" description="Helical" evidence="7">
    <location>
        <begin position="227"/>
        <end position="249"/>
    </location>
</feature>
<dbReference type="GO" id="GO:0022857">
    <property type="term" value="F:transmembrane transporter activity"/>
    <property type="evidence" value="ECO:0007669"/>
    <property type="project" value="InterPro"/>
</dbReference>
<feature type="transmembrane region" description="Helical" evidence="7">
    <location>
        <begin position="52"/>
        <end position="73"/>
    </location>
</feature>
<dbReference type="PANTHER" id="PTHR23513">
    <property type="entry name" value="INTEGRAL MEMBRANE EFFLUX PROTEIN-RELATED"/>
    <property type="match status" value="1"/>
</dbReference>
<dbReference type="InterPro" id="IPR010290">
    <property type="entry name" value="TM_effector"/>
</dbReference>
<evidence type="ECO:0000256" key="6">
    <source>
        <dbReference type="ARBA" id="ARBA00023136"/>
    </source>
</evidence>
<keyword evidence="3" id="KW-1003">Cell membrane</keyword>
<dbReference type="InterPro" id="IPR036259">
    <property type="entry name" value="MFS_trans_sf"/>
</dbReference>
<feature type="transmembrane region" description="Helical" evidence="7">
    <location>
        <begin position="316"/>
        <end position="338"/>
    </location>
</feature>
<keyword evidence="4 7" id="KW-0812">Transmembrane</keyword>
<keyword evidence="5 7" id="KW-1133">Transmembrane helix</keyword>
<reference evidence="9 10" key="1">
    <citation type="journal article" date="2016" name="Nat. Commun.">
        <title>Thousands of microbial genomes shed light on interconnected biogeochemical processes in an aquifer system.</title>
        <authorList>
            <person name="Anantharaman K."/>
            <person name="Brown C.T."/>
            <person name="Hug L.A."/>
            <person name="Sharon I."/>
            <person name="Castelle C.J."/>
            <person name="Probst A.J."/>
            <person name="Thomas B.C."/>
            <person name="Singh A."/>
            <person name="Wilkins M.J."/>
            <person name="Karaoz U."/>
            <person name="Brodie E.L."/>
            <person name="Williams K.H."/>
            <person name="Hubbard S.S."/>
            <person name="Banfield J.F."/>
        </authorList>
    </citation>
    <scope>NUCLEOTIDE SEQUENCE [LARGE SCALE GENOMIC DNA]</scope>
</reference>
<protein>
    <recommendedName>
        <fullName evidence="8">Major facilitator superfamily (MFS) profile domain-containing protein</fullName>
    </recommendedName>
</protein>
<name>A0A1F5KJY0_9BACT</name>
<accession>A0A1F5KJY0</accession>
<feature type="transmembrane region" description="Helical" evidence="7">
    <location>
        <begin position="261"/>
        <end position="281"/>
    </location>
</feature>
<dbReference type="PANTHER" id="PTHR23513:SF11">
    <property type="entry name" value="STAPHYLOFERRIN A TRANSPORTER"/>
    <property type="match status" value="1"/>
</dbReference>
<dbReference type="Proteomes" id="UP000177328">
    <property type="component" value="Unassembled WGS sequence"/>
</dbReference>
<comment type="caution">
    <text evidence="9">The sequence shown here is derived from an EMBL/GenBank/DDBJ whole genome shotgun (WGS) entry which is preliminary data.</text>
</comment>
<organism evidence="9 10">
    <name type="scientific">Candidatus Daviesbacteria bacterium RIFCSPHIGHO2_02_FULL_43_12</name>
    <dbReference type="NCBI Taxonomy" id="1797776"/>
    <lineage>
        <taxon>Bacteria</taxon>
        <taxon>Candidatus Daviesiibacteriota</taxon>
    </lineage>
</organism>
<dbReference type="AlphaFoldDB" id="A0A1F5KJY0"/>
<evidence type="ECO:0000256" key="1">
    <source>
        <dbReference type="ARBA" id="ARBA00004651"/>
    </source>
</evidence>
<feature type="transmembrane region" description="Helical" evidence="7">
    <location>
        <begin position="85"/>
        <end position="109"/>
    </location>
</feature>
<feature type="transmembrane region" description="Helical" evidence="7">
    <location>
        <begin position="379"/>
        <end position="400"/>
    </location>
</feature>
<feature type="domain" description="Major facilitator superfamily (MFS) profile" evidence="8">
    <location>
        <begin position="172"/>
        <end position="428"/>
    </location>
</feature>
<evidence type="ECO:0000256" key="7">
    <source>
        <dbReference type="SAM" id="Phobius"/>
    </source>
</evidence>
<proteinExistence type="predicted"/>
<feature type="transmembrane region" description="Helical" evidence="7">
    <location>
        <begin position="161"/>
        <end position="194"/>
    </location>
</feature>
<evidence type="ECO:0000259" key="8">
    <source>
        <dbReference type="PROSITE" id="PS50850"/>
    </source>
</evidence>
<dbReference type="SUPFAM" id="SSF103473">
    <property type="entry name" value="MFS general substrate transporter"/>
    <property type="match status" value="1"/>
</dbReference>
<dbReference type="PROSITE" id="PS50850">
    <property type="entry name" value="MFS"/>
    <property type="match status" value="1"/>
</dbReference>
<feature type="transmembrane region" description="Helical" evidence="7">
    <location>
        <begin position="350"/>
        <end position="373"/>
    </location>
</feature>
<sequence>MKNIRLFTARTFSSLKIRNYRLYFLGQAVSLSGTWMQTIGQGLLVLKLTGSGTALGLVTALQFLPILILGPWGGVITDRFPKRKILFITQSISGILALILGILVITTSIKLWMVYLLALSLGVVNTFDNPTRQTFLMEMVGAENLSNVISLNSSEVNMARIIGPAIAGVLIATFGLGICFIINGLSYGAILIVLMLMKKQELLSLPLVQKSKGQLLEGFRYIRSSPLILYTLLMMAIIGTLSYEFSVILPLFAKFTFRGDAGSYALLTGAMGVGSVIGGLITASRHKTSPQMLVWAAFLFGISLLAASLATTLIMAVVAMVVVGIFSINFTSLGNIILQLESIPEMRGRVMSFWTVAFLGSTPIGGPIIGWIGEHIGPRWGLVVGGMAAIAASGFGFLTLSKGIKFVIPDDLQRNATLVEAEKESRVF</sequence>
<feature type="transmembrane region" description="Helical" evidence="7">
    <location>
        <begin position="293"/>
        <end position="310"/>
    </location>
</feature>
<dbReference type="GO" id="GO:0005886">
    <property type="term" value="C:plasma membrane"/>
    <property type="evidence" value="ECO:0007669"/>
    <property type="project" value="UniProtKB-SubCell"/>
</dbReference>
<evidence type="ECO:0000256" key="2">
    <source>
        <dbReference type="ARBA" id="ARBA00022448"/>
    </source>
</evidence>
<evidence type="ECO:0000256" key="5">
    <source>
        <dbReference type="ARBA" id="ARBA00022989"/>
    </source>
</evidence>
<dbReference type="Pfam" id="PF05977">
    <property type="entry name" value="MFS_3"/>
    <property type="match status" value="1"/>
</dbReference>
<evidence type="ECO:0000256" key="4">
    <source>
        <dbReference type="ARBA" id="ARBA00022692"/>
    </source>
</evidence>
<feature type="transmembrane region" description="Helical" evidence="7">
    <location>
        <begin position="20"/>
        <end position="40"/>
    </location>
</feature>
<dbReference type="CDD" id="cd06173">
    <property type="entry name" value="MFS_MefA_like"/>
    <property type="match status" value="1"/>
</dbReference>